<dbReference type="Proteomes" id="UP000019471">
    <property type="component" value="Unassembled WGS sequence"/>
</dbReference>
<evidence type="ECO:0000259" key="2">
    <source>
        <dbReference type="Pfam" id="PF12539"/>
    </source>
</evidence>
<dbReference type="GO" id="GO:0034506">
    <property type="term" value="C:chromosome, centromeric core domain"/>
    <property type="evidence" value="ECO:0007669"/>
    <property type="project" value="TreeGrafter"/>
</dbReference>
<gene>
    <name evidence="3" type="ORF">A1O5_07928</name>
</gene>
<feature type="compositionally biased region" description="Basic and acidic residues" evidence="1">
    <location>
        <begin position="133"/>
        <end position="146"/>
    </location>
</feature>
<reference evidence="3 4" key="1">
    <citation type="submission" date="2013-03" db="EMBL/GenBank/DDBJ databases">
        <title>The Genome Sequence of Cladophialophora psammophila CBS 110553.</title>
        <authorList>
            <consortium name="The Broad Institute Genomics Platform"/>
            <person name="Cuomo C."/>
            <person name="de Hoog S."/>
            <person name="Gorbushina A."/>
            <person name="Walker B."/>
            <person name="Young S.K."/>
            <person name="Zeng Q."/>
            <person name="Gargeya S."/>
            <person name="Fitzgerald M."/>
            <person name="Haas B."/>
            <person name="Abouelleil A."/>
            <person name="Allen A.W."/>
            <person name="Alvarado L."/>
            <person name="Arachchi H.M."/>
            <person name="Berlin A.M."/>
            <person name="Chapman S.B."/>
            <person name="Gainer-Dewar J."/>
            <person name="Goldberg J."/>
            <person name="Griggs A."/>
            <person name="Gujja S."/>
            <person name="Hansen M."/>
            <person name="Howarth C."/>
            <person name="Imamovic A."/>
            <person name="Ireland A."/>
            <person name="Larimer J."/>
            <person name="McCowan C."/>
            <person name="Murphy C."/>
            <person name="Pearson M."/>
            <person name="Poon T.W."/>
            <person name="Priest M."/>
            <person name="Roberts A."/>
            <person name="Saif S."/>
            <person name="Shea T."/>
            <person name="Sisk P."/>
            <person name="Sykes S."/>
            <person name="Wortman J."/>
            <person name="Nusbaum C."/>
            <person name="Birren B."/>
        </authorList>
    </citation>
    <scope>NUCLEOTIDE SEQUENCE [LARGE SCALE GENOMIC DNA]</scope>
    <source>
        <strain evidence="3 4">CBS 110553</strain>
    </source>
</reference>
<dbReference type="CDD" id="cd23787">
    <property type="entry name" value="RWD_CSM1"/>
    <property type="match status" value="1"/>
</dbReference>
<name>W9WM90_9EURO</name>
<comment type="caution">
    <text evidence="3">The sequence shown here is derived from an EMBL/GenBank/DDBJ whole genome shotgun (WGS) entry which is preliminary data.</text>
</comment>
<dbReference type="InterPro" id="IPR020981">
    <property type="entry name" value="Csm1/Pcs1_C"/>
</dbReference>
<keyword evidence="4" id="KW-1185">Reference proteome</keyword>
<dbReference type="FunFam" id="3.90.1150.80:FF:000001">
    <property type="entry name" value="Chromosome segregation protein (Pcs1)"/>
    <property type="match status" value="1"/>
</dbReference>
<dbReference type="GO" id="GO:0072686">
    <property type="term" value="C:mitotic spindle"/>
    <property type="evidence" value="ECO:0007669"/>
    <property type="project" value="TreeGrafter"/>
</dbReference>
<dbReference type="InterPro" id="IPR038608">
    <property type="entry name" value="Csm1/Pcs1_C_sf"/>
</dbReference>
<evidence type="ECO:0000313" key="4">
    <source>
        <dbReference type="Proteomes" id="UP000019471"/>
    </source>
</evidence>
<dbReference type="GO" id="GO:0045144">
    <property type="term" value="P:meiotic sister chromatid segregation"/>
    <property type="evidence" value="ECO:0007669"/>
    <property type="project" value="TreeGrafter"/>
</dbReference>
<dbReference type="GO" id="GO:0051315">
    <property type="term" value="P:attachment of mitotic spindle microtubules to kinetochore"/>
    <property type="evidence" value="ECO:0007669"/>
    <property type="project" value="TreeGrafter"/>
</dbReference>
<dbReference type="HOGENOM" id="CLU_029214_3_0_1"/>
<dbReference type="eggNOG" id="ENOG502R6WM">
    <property type="taxonomic scope" value="Eukaryota"/>
</dbReference>
<proteinExistence type="predicted"/>
<dbReference type="GeneID" id="19192630"/>
<evidence type="ECO:0000313" key="3">
    <source>
        <dbReference type="EMBL" id="EXJ68993.1"/>
    </source>
</evidence>
<dbReference type="RefSeq" id="XP_007746703.1">
    <property type="nucleotide sequence ID" value="XM_007748513.1"/>
</dbReference>
<dbReference type="GO" id="GO:1990644">
    <property type="term" value="F:microtubule site clamp"/>
    <property type="evidence" value="ECO:0007669"/>
    <property type="project" value="TreeGrafter"/>
</dbReference>
<feature type="compositionally biased region" description="Basic residues" evidence="1">
    <location>
        <begin position="41"/>
        <end position="61"/>
    </location>
</feature>
<accession>W9WM90</accession>
<dbReference type="STRING" id="1182543.W9WM90"/>
<sequence length="501" mass="55236">MKGIADLLDSDTEKAASFIDENSILSSVTDATDATNAKTTQAKRGKKRHRVTVPSKAKSKVQKSAPSEVKKTSSKQTAGVKRKAGEDHSNDQDSNGNQDETLRESEAETQTAAPKAKRGKRANEKATAVPEAVETHENEDGLREVEVPAVAARPKHAACRTKKEASKVSTKATAPTKSKTASQSQSTAPEPQHEETEESSGDLEVATAPKGRSIARDTSRTRQDPPYRRRAGSASDTERGDPNLRRKLGDITRKFENVDLKYRNLKEVGINEANANMEKLRKQCDAAMQASNDLVASLRKELATHAPLAHEARKLRRQMQTQEAEMEKMRETTLQLSTHLADAQNEIKGLQAKLVAARASSVDNPKPPSSAMKSTAQRQFAGEAAQAAQVAQMKEDLYSDLTGLVILNVKKTEEGDTYECIQTGRNGTLHFRLFIDQEIAKGTSFEETEYLYTPLLDRDRDHGMMKLMPSYLTEDITFARHNAAKFYGRVVDTITKKRGDE</sequence>
<dbReference type="PANTHER" id="PTHR28006:SF1">
    <property type="entry name" value="MONOPOLIN COMPLEX SUBUNIT CSM1"/>
    <property type="match status" value="1"/>
</dbReference>
<dbReference type="PANTHER" id="PTHR28006">
    <property type="entry name" value="MONOPOLIN COMPLEX SUBUNIT CSM1"/>
    <property type="match status" value="1"/>
</dbReference>
<feature type="compositionally biased region" description="Basic and acidic residues" evidence="1">
    <location>
        <begin position="236"/>
        <end position="248"/>
    </location>
</feature>
<dbReference type="GO" id="GO:0033551">
    <property type="term" value="C:monopolin complex"/>
    <property type="evidence" value="ECO:0007669"/>
    <property type="project" value="InterPro"/>
</dbReference>
<organism evidence="3 4">
    <name type="scientific">Cladophialophora psammophila CBS 110553</name>
    <dbReference type="NCBI Taxonomy" id="1182543"/>
    <lineage>
        <taxon>Eukaryota</taxon>
        <taxon>Fungi</taxon>
        <taxon>Dikarya</taxon>
        <taxon>Ascomycota</taxon>
        <taxon>Pezizomycotina</taxon>
        <taxon>Eurotiomycetes</taxon>
        <taxon>Chaetothyriomycetidae</taxon>
        <taxon>Chaetothyriales</taxon>
        <taxon>Herpotrichiellaceae</taxon>
        <taxon>Cladophialophora</taxon>
    </lineage>
</organism>
<feature type="compositionally biased region" description="Basic and acidic residues" evidence="1">
    <location>
        <begin position="214"/>
        <end position="227"/>
    </location>
</feature>
<dbReference type="OrthoDB" id="2431049at2759"/>
<feature type="compositionally biased region" description="Low complexity" evidence="1">
    <location>
        <begin position="167"/>
        <end position="189"/>
    </location>
</feature>
<dbReference type="Pfam" id="PF12539">
    <property type="entry name" value="Csm1"/>
    <property type="match status" value="1"/>
</dbReference>
<feature type="region of interest" description="Disordered" evidence="1">
    <location>
        <begin position="29"/>
        <end position="248"/>
    </location>
</feature>
<dbReference type="Gene3D" id="3.90.1150.80">
    <property type="match status" value="1"/>
</dbReference>
<dbReference type="AlphaFoldDB" id="W9WM90"/>
<feature type="region of interest" description="Disordered" evidence="1">
    <location>
        <begin position="359"/>
        <end position="378"/>
    </location>
</feature>
<dbReference type="EMBL" id="AMGX01000012">
    <property type="protein sequence ID" value="EXJ68993.1"/>
    <property type="molecule type" value="Genomic_DNA"/>
</dbReference>
<dbReference type="GO" id="GO:0005730">
    <property type="term" value="C:nucleolus"/>
    <property type="evidence" value="ECO:0007669"/>
    <property type="project" value="TreeGrafter"/>
</dbReference>
<feature type="compositionally biased region" description="Low complexity" evidence="1">
    <location>
        <begin position="29"/>
        <end position="40"/>
    </location>
</feature>
<evidence type="ECO:0000256" key="1">
    <source>
        <dbReference type="SAM" id="MobiDB-lite"/>
    </source>
</evidence>
<feature type="domain" description="Monopolin complex subunit Csm1/Pcs1 C-terminal" evidence="2">
    <location>
        <begin position="392"/>
        <end position="480"/>
    </location>
</feature>
<dbReference type="InterPro" id="IPR040349">
    <property type="entry name" value="Csm1/Pcs1"/>
</dbReference>
<protein>
    <recommendedName>
        <fullName evidence="2">Monopolin complex subunit Csm1/Pcs1 C-terminal domain-containing protein</fullName>
    </recommendedName>
</protein>